<reference evidence="1 2" key="1">
    <citation type="submission" date="2016-02" db="EMBL/GenBank/DDBJ databases">
        <title>Complete genome sequence and transcriptome regulation of the pentose utilising yeast Sugiyamaella lignohabitans.</title>
        <authorList>
            <person name="Bellasio M."/>
            <person name="Peymann A."/>
            <person name="Valli M."/>
            <person name="Sipitzky M."/>
            <person name="Graf A."/>
            <person name="Sauer M."/>
            <person name="Marx H."/>
            <person name="Mattanovich D."/>
        </authorList>
    </citation>
    <scope>NUCLEOTIDE SEQUENCE [LARGE SCALE GENOMIC DNA]</scope>
    <source>
        <strain evidence="1 2">CBS 10342</strain>
    </source>
</reference>
<dbReference type="GO" id="GO:0003676">
    <property type="term" value="F:nucleic acid binding"/>
    <property type="evidence" value="ECO:0007669"/>
    <property type="project" value="InterPro"/>
</dbReference>
<dbReference type="InterPro" id="IPR012337">
    <property type="entry name" value="RNaseH-like_sf"/>
</dbReference>
<gene>
    <name evidence="1" type="ORF">AWJ20_771</name>
</gene>
<keyword evidence="2" id="KW-1185">Reference proteome</keyword>
<sequence length="167" mass="18421">MAVASPHPSYSSSPCEPVRIMEQSLEEVIYTDGCVLDDGKAGYGAYFGPNDARNASYFFTDGPRDLHRAEAKAISLALNRVRNVPEVRVLSNSDVIVDAIYSNETGDPEWSSEIGDIRVRINVLTKNNIHAEVYKIDSDEIPGFVHARNLAFQAAKASKVKEVTEDF</sequence>
<dbReference type="RefSeq" id="XP_018734992.1">
    <property type="nucleotide sequence ID" value="XM_018882733.1"/>
</dbReference>
<dbReference type="SUPFAM" id="SSF53098">
    <property type="entry name" value="Ribonuclease H-like"/>
    <property type="match status" value="1"/>
</dbReference>
<name>A0A167D5Q5_9ASCO</name>
<dbReference type="Gene3D" id="3.30.420.10">
    <property type="entry name" value="Ribonuclease H-like superfamily/Ribonuclease H"/>
    <property type="match status" value="1"/>
</dbReference>
<proteinExistence type="predicted"/>
<dbReference type="InterPro" id="IPR036397">
    <property type="entry name" value="RNaseH_sf"/>
</dbReference>
<dbReference type="Proteomes" id="UP000189580">
    <property type="component" value="Chromosome a"/>
</dbReference>
<dbReference type="KEGG" id="slb:AWJ20_771"/>
<evidence type="ECO:0000313" key="2">
    <source>
        <dbReference type="Proteomes" id="UP000189580"/>
    </source>
</evidence>
<dbReference type="AlphaFoldDB" id="A0A167D5Q5"/>
<protein>
    <submittedName>
        <fullName evidence="1">Uncharacterized protein</fullName>
    </submittedName>
</protein>
<evidence type="ECO:0000313" key="1">
    <source>
        <dbReference type="EMBL" id="ANB12515.1"/>
    </source>
</evidence>
<dbReference type="GeneID" id="30037840"/>
<organism evidence="1 2">
    <name type="scientific">Sugiyamaella lignohabitans</name>
    <dbReference type="NCBI Taxonomy" id="796027"/>
    <lineage>
        <taxon>Eukaryota</taxon>
        <taxon>Fungi</taxon>
        <taxon>Dikarya</taxon>
        <taxon>Ascomycota</taxon>
        <taxon>Saccharomycotina</taxon>
        <taxon>Dipodascomycetes</taxon>
        <taxon>Dipodascales</taxon>
        <taxon>Trichomonascaceae</taxon>
        <taxon>Sugiyamaella</taxon>
    </lineage>
</organism>
<accession>A0A167D5Q5</accession>
<dbReference type="EMBL" id="CP014501">
    <property type="protein sequence ID" value="ANB12515.1"/>
    <property type="molecule type" value="Genomic_DNA"/>
</dbReference>